<organism evidence="2 3">
    <name type="scientific">Cryomorpha ignava</name>
    <dbReference type="NCBI Taxonomy" id="101383"/>
    <lineage>
        <taxon>Bacteria</taxon>
        <taxon>Pseudomonadati</taxon>
        <taxon>Bacteroidota</taxon>
        <taxon>Flavobacteriia</taxon>
        <taxon>Flavobacteriales</taxon>
        <taxon>Cryomorphaceae</taxon>
        <taxon>Cryomorpha</taxon>
    </lineage>
</organism>
<reference evidence="2 3" key="1">
    <citation type="submission" date="2020-02" db="EMBL/GenBank/DDBJ databases">
        <title>Out from the shadows clarifying the taxonomy of the family Cryomorphaceae and related taxa by utilizing the GTDB taxonomic framework.</title>
        <authorList>
            <person name="Bowman J.P."/>
        </authorList>
    </citation>
    <scope>NUCLEOTIDE SEQUENCE [LARGE SCALE GENOMIC DNA]</scope>
    <source>
        <strain evidence="2 3">QSSC 1-22</strain>
    </source>
</reference>
<evidence type="ECO:0000313" key="3">
    <source>
        <dbReference type="Proteomes" id="UP000486602"/>
    </source>
</evidence>
<feature type="domain" description="DUF6398" evidence="1">
    <location>
        <begin position="12"/>
        <end position="116"/>
    </location>
</feature>
<evidence type="ECO:0000313" key="2">
    <source>
        <dbReference type="EMBL" id="NEN22794.1"/>
    </source>
</evidence>
<comment type="caution">
    <text evidence="2">The sequence shown here is derived from an EMBL/GenBank/DDBJ whole genome shotgun (WGS) entry which is preliminary data.</text>
</comment>
<protein>
    <recommendedName>
        <fullName evidence="1">DUF6398 domain-containing protein</fullName>
    </recommendedName>
</protein>
<accession>A0A7K3WMS8</accession>
<keyword evidence="3" id="KW-1185">Reference proteome</keyword>
<proteinExistence type="predicted"/>
<dbReference type="Pfam" id="PF19935">
    <property type="entry name" value="DUF6398"/>
    <property type="match status" value="1"/>
</dbReference>
<gene>
    <name evidence="2" type="ORF">G3O08_04675</name>
</gene>
<dbReference type="EMBL" id="JAAGVY010000005">
    <property type="protein sequence ID" value="NEN22794.1"/>
    <property type="molecule type" value="Genomic_DNA"/>
</dbReference>
<sequence>MTKIEIKKRETELIEMTGTFCSEKLNANYAQLSVKLIKKMGRKHDVPFKRGKLEIWAAAVVYTIGSINFLFDKSFEPFILATDISDYFDTKNTSVSQKAASIKKMFNLTIYDDEFATDQMEANDPFKDMVMVDGFIMKLSKMPAEIQEQVKKERAAGREVQFFTADEDED</sequence>
<evidence type="ECO:0000259" key="1">
    <source>
        <dbReference type="Pfam" id="PF19935"/>
    </source>
</evidence>
<dbReference type="Proteomes" id="UP000486602">
    <property type="component" value="Unassembled WGS sequence"/>
</dbReference>
<dbReference type="InterPro" id="IPR045651">
    <property type="entry name" value="DUF6398"/>
</dbReference>
<name>A0A7K3WMS8_9FLAO</name>
<dbReference type="RefSeq" id="WP_163283517.1">
    <property type="nucleotide sequence ID" value="NZ_JAAGVY010000005.1"/>
</dbReference>
<dbReference type="AlphaFoldDB" id="A0A7K3WMS8"/>